<gene>
    <name evidence="4" type="primary">LOC101239766</name>
</gene>
<keyword evidence="3" id="KW-1185">Reference proteome</keyword>
<accession>A0ABM4BGH3</accession>
<proteinExistence type="predicted"/>
<feature type="region of interest" description="Disordered" evidence="2">
    <location>
        <begin position="1"/>
        <end position="45"/>
    </location>
</feature>
<protein>
    <submittedName>
        <fullName evidence="4">Uncharacterized protein LOC101239766 isoform X2</fullName>
    </submittedName>
</protein>
<name>A0ABM4BGH3_HYDVU</name>
<feature type="compositionally biased region" description="Basic and acidic residues" evidence="2">
    <location>
        <begin position="19"/>
        <end position="45"/>
    </location>
</feature>
<dbReference type="Proteomes" id="UP001652625">
    <property type="component" value="Chromosome 03"/>
</dbReference>
<dbReference type="GeneID" id="101239766"/>
<evidence type="ECO:0000256" key="1">
    <source>
        <dbReference type="SAM" id="Coils"/>
    </source>
</evidence>
<keyword evidence="1" id="KW-0175">Coiled coil</keyword>
<dbReference type="RefSeq" id="XP_065648109.1">
    <property type="nucleotide sequence ID" value="XM_065792037.1"/>
</dbReference>
<organism evidence="3 4">
    <name type="scientific">Hydra vulgaris</name>
    <name type="common">Hydra</name>
    <name type="synonym">Hydra attenuata</name>
    <dbReference type="NCBI Taxonomy" id="6087"/>
    <lineage>
        <taxon>Eukaryota</taxon>
        <taxon>Metazoa</taxon>
        <taxon>Cnidaria</taxon>
        <taxon>Hydrozoa</taxon>
        <taxon>Hydroidolina</taxon>
        <taxon>Anthoathecata</taxon>
        <taxon>Aplanulata</taxon>
        <taxon>Hydridae</taxon>
        <taxon>Hydra</taxon>
    </lineage>
</organism>
<feature type="coiled-coil region" evidence="1">
    <location>
        <begin position="110"/>
        <end position="151"/>
    </location>
</feature>
<evidence type="ECO:0000256" key="2">
    <source>
        <dbReference type="SAM" id="MobiDB-lite"/>
    </source>
</evidence>
<evidence type="ECO:0000313" key="3">
    <source>
        <dbReference type="Proteomes" id="UP001652625"/>
    </source>
</evidence>
<sequence>MSSLRKSVLKKSLRNSETPSDKNDRSALDKEMKGKENNENRKSELSKFSHQSLVDIVVECELKYKRLCSIVDQMKSEFNELRNMHVNERAGLVETKKKLLENIFIVETEKFAIQDKNRELSDQIEQLTSQVETLKKQIDEYQAKSNKTIQDKSFSSKTTTPQCLSRANRRKVIYEKLFVAPVKTSKELIYENAILDLQEILDFYSLLTGISVWIDSSLNEEICEQDIPNKCFFNCRVQFINSPINGHEFGMVMDYTDNSFVFEPNKLESNQNFRDILPQVFLSESKYNIDDGFLFLKWYFTQLSNIK</sequence>
<reference evidence="4" key="1">
    <citation type="submission" date="2025-08" db="UniProtKB">
        <authorList>
            <consortium name="RefSeq"/>
        </authorList>
    </citation>
    <scope>IDENTIFICATION</scope>
</reference>
<evidence type="ECO:0000313" key="4">
    <source>
        <dbReference type="RefSeq" id="XP_065648109.1"/>
    </source>
</evidence>